<dbReference type="RefSeq" id="WP_068623305.1">
    <property type="nucleotide sequence ID" value="NZ_FJNB01000014.1"/>
</dbReference>
<dbReference type="InterPro" id="IPR051332">
    <property type="entry name" value="Fosfomycin_Res_Enzymes"/>
</dbReference>
<dbReference type="InterPro" id="IPR029068">
    <property type="entry name" value="Glyas_Bleomycin-R_OHBP_Dase"/>
</dbReference>
<evidence type="ECO:0000313" key="3">
    <source>
        <dbReference type="EMBL" id="CZR02680.1"/>
    </source>
</evidence>
<dbReference type="GO" id="GO:0046872">
    <property type="term" value="F:metal ion binding"/>
    <property type="evidence" value="ECO:0007669"/>
    <property type="project" value="UniProtKB-KW"/>
</dbReference>
<evidence type="ECO:0000256" key="1">
    <source>
        <dbReference type="ARBA" id="ARBA00022723"/>
    </source>
</evidence>
<dbReference type="EMBL" id="FNYT01000021">
    <property type="protein sequence ID" value="SEJ66634.1"/>
    <property type="molecule type" value="Genomic_DNA"/>
</dbReference>
<name>A0A143YZB7_9LACT</name>
<dbReference type="GO" id="GO:0051213">
    <property type="term" value="F:dioxygenase activity"/>
    <property type="evidence" value="ECO:0007669"/>
    <property type="project" value="UniProtKB-KW"/>
</dbReference>
<dbReference type="InterPro" id="IPR004360">
    <property type="entry name" value="Glyas_Fos-R_dOase_dom"/>
</dbReference>
<dbReference type="SUPFAM" id="SSF54593">
    <property type="entry name" value="Glyoxalase/Bleomycin resistance protein/Dihydroxybiphenyl dioxygenase"/>
    <property type="match status" value="1"/>
</dbReference>
<evidence type="ECO:0000313" key="5">
    <source>
        <dbReference type="Proteomes" id="UP000076878"/>
    </source>
</evidence>
<proteinExistence type="predicted"/>
<feature type="domain" description="VOC" evidence="2">
    <location>
        <begin position="3"/>
        <end position="129"/>
    </location>
</feature>
<reference evidence="3 5" key="1">
    <citation type="submission" date="2016-02" db="EMBL/GenBank/DDBJ databases">
        <authorList>
            <person name="Wen L."/>
            <person name="He K."/>
            <person name="Yang H."/>
        </authorList>
    </citation>
    <scope>NUCLEOTIDE SEQUENCE [LARGE SCALE GENOMIC DNA]</scope>
    <source>
        <strain evidence="3">Trichococcus_R210</strain>
    </source>
</reference>
<keyword evidence="6" id="KW-1185">Reference proteome</keyword>
<dbReference type="EMBL" id="FJNB01000014">
    <property type="protein sequence ID" value="CZR02680.1"/>
    <property type="molecule type" value="Genomic_DNA"/>
</dbReference>
<accession>A0A143YZB7</accession>
<dbReference type="PANTHER" id="PTHR36113">
    <property type="entry name" value="LYASE, PUTATIVE-RELATED-RELATED"/>
    <property type="match status" value="1"/>
</dbReference>
<dbReference type="Gene3D" id="3.10.180.10">
    <property type="entry name" value="2,3-Dihydroxybiphenyl 1,2-Dioxygenase, domain 1"/>
    <property type="match status" value="1"/>
</dbReference>
<dbReference type="PROSITE" id="PS51819">
    <property type="entry name" value="VOC"/>
    <property type="match status" value="1"/>
</dbReference>
<dbReference type="AlphaFoldDB" id="A0A143YZB7"/>
<evidence type="ECO:0000313" key="4">
    <source>
        <dbReference type="EMBL" id="SEJ66634.1"/>
    </source>
</evidence>
<organism evidence="3 5">
    <name type="scientific">Trichococcus ilyis</name>
    <dbReference type="NCBI Taxonomy" id="640938"/>
    <lineage>
        <taxon>Bacteria</taxon>
        <taxon>Bacillati</taxon>
        <taxon>Bacillota</taxon>
        <taxon>Bacilli</taxon>
        <taxon>Lactobacillales</taxon>
        <taxon>Carnobacteriaceae</taxon>
        <taxon>Trichococcus</taxon>
    </lineage>
</organism>
<keyword evidence="1" id="KW-0479">Metal-binding</keyword>
<dbReference type="Proteomes" id="UP000199280">
    <property type="component" value="Unassembled WGS sequence"/>
</dbReference>
<reference evidence="4 6" key="2">
    <citation type="submission" date="2016-10" db="EMBL/GenBank/DDBJ databases">
        <authorList>
            <person name="Varghese N."/>
            <person name="Submissions S."/>
        </authorList>
    </citation>
    <scope>NUCLEOTIDE SEQUENCE [LARGE SCALE GENOMIC DNA]</scope>
    <source>
        <strain evidence="4 6">DSM 22150</strain>
    </source>
</reference>
<protein>
    <submittedName>
        <fullName evidence="4">Catechol 2,3-dioxygenase</fullName>
    </submittedName>
    <submittedName>
        <fullName evidence="3">Glyoxalase/bleomycin resistance protein/dihydroxybiphenyl dioxygenase</fullName>
    </submittedName>
</protein>
<keyword evidence="3" id="KW-0223">Dioxygenase</keyword>
<dbReference type="InterPro" id="IPR037523">
    <property type="entry name" value="VOC_core"/>
</dbReference>
<dbReference type="Proteomes" id="UP000076878">
    <property type="component" value="Unassembled WGS sequence"/>
</dbReference>
<gene>
    <name evidence="4" type="ORF">SAMN05216375_12126</name>
    <name evidence="3" type="ORF">TR210_1925</name>
</gene>
<dbReference type="PANTHER" id="PTHR36113:SF6">
    <property type="entry name" value="FOSFOMYCIN RESISTANCE PROTEIN FOSX"/>
    <property type="match status" value="1"/>
</dbReference>
<keyword evidence="3" id="KW-0560">Oxidoreductase</keyword>
<dbReference type="OrthoDB" id="5296884at2"/>
<dbReference type="Pfam" id="PF00903">
    <property type="entry name" value="Glyoxalase"/>
    <property type="match status" value="1"/>
</dbReference>
<sequence>MSLIHHIEINVSDLAASKAFWSWLLEKLGFTKYQEWEQGFSYRENGTYIVFVQTAERFLDEAYHRSRTGLNHLAFAVDTKHAVDELYRELQTRGIPLLYPERHPFAGGKEHYAVFFEDPDRIKVEVAVRSASAQTKHIH</sequence>
<evidence type="ECO:0000259" key="2">
    <source>
        <dbReference type="PROSITE" id="PS51819"/>
    </source>
</evidence>
<evidence type="ECO:0000313" key="6">
    <source>
        <dbReference type="Proteomes" id="UP000199280"/>
    </source>
</evidence>
<dbReference type="STRING" id="640938.TR210_1925"/>